<proteinExistence type="inferred from homology"/>
<protein>
    <submittedName>
        <fullName evidence="4">Uncharacterized protein</fullName>
    </submittedName>
</protein>
<dbReference type="SUPFAM" id="SSF51735">
    <property type="entry name" value="NAD(P)-binding Rossmann-fold domains"/>
    <property type="match status" value="1"/>
</dbReference>
<organism evidence="4 5">
    <name type="scientific">Mucor circinelloides f. lusitanicus</name>
    <name type="common">Mucor racemosus var. lusitanicus</name>
    <dbReference type="NCBI Taxonomy" id="29924"/>
    <lineage>
        <taxon>Eukaryota</taxon>
        <taxon>Fungi</taxon>
        <taxon>Fungi incertae sedis</taxon>
        <taxon>Mucoromycota</taxon>
        <taxon>Mucoromycotina</taxon>
        <taxon>Mucoromycetes</taxon>
        <taxon>Mucorales</taxon>
        <taxon>Mucorineae</taxon>
        <taxon>Mucoraceae</taxon>
        <taxon>Mucor</taxon>
    </lineage>
</organism>
<dbReference type="Gene3D" id="3.40.50.720">
    <property type="entry name" value="NAD(P)-binding Rossmann-like Domain"/>
    <property type="match status" value="1"/>
</dbReference>
<evidence type="ECO:0000256" key="1">
    <source>
        <dbReference type="ARBA" id="ARBA00006484"/>
    </source>
</evidence>
<dbReference type="GO" id="GO:0016616">
    <property type="term" value="F:oxidoreductase activity, acting on the CH-OH group of donors, NAD or NADP as acceptor"/>
    <property type="evidence" value="ECO:0007669"/>
    <property type="project" value="TreeGrafter"/>
</dbReference>
<sequence>MTLPSNDEDFKGKVVVLTGASRGIGKAIADALIANGAYVVIGDLLEKEGQAVVDAYNNEAKSKVAAFIRTDVTIYKDNQDLFKLAESEFGGVDHAVLNAGIALNANSYFSEMNDDLEEKIIDVNTTAVIKGTKVALLHMAKRGGGSIVHVASVAGFIASPSLASYNASKHGVIGYTRSFTLMPYVCNVRVNALCPFYVDTDLVNTKYKNETKADTAQRTLIHTFELTPMSVVVEGALQLMADATKNTEAVLCLPEGNIPMDRPALPASFTTKDKIESLKQHYAEVTIPLAKSALNGALERYGI</sequence>
<dbReference type="PANTHER" id="PTHR44229">
    <property type="entry name" value="15-HYDROXYPROSTAGLANDIN DEHYDROGENASE [NAD(+)]"/>
    <property type="match status" value="1"/>
</dbReference>
<accession>A0A8H4EYU2</accession>
<comment type="caution">
    <text evidence="4">The sequence shown here is derived from an EMBL/GenBank/DDBJ whole genome shotgun (WGS) entry which is preliminary data.</text>
</comment>
<evidence type="ECO:0000313" key="5">
    <source>
        <dbReference type="Proteomes" id="UP000469890"/>
    </source>
</evidence>
<keyword evidence="2" id="KW-0560">Oxidoreductase</keyword>
<dbReference type="EMBL" id="JAAECE010000006">
    <property type="protein sequence ID" value="KAF1799637.1"/>
    <property type="molecule type" value="Genomic_DNA"/>
</dbReference>
<evidence type="ECO:0000256" key="3">
    <source>
        <dbReference type="RuleBase" id="RU000363"/>
    </source>
</evidence>
<dbReference type="Proteomes" id="UP000469890">
    <property type="component" value="Unassembled WGS sequence"/>
</dbReference>
<dbReference type="PRINTS" id="PR00081">
    <property type="entry name" value="GDHRDH"/>
</dbReference>
<evidence type="ECO:0000313" key="4">
    <source>
        <dbReference type="EMBL" id="KAF1799637.1"/>
    </source>
</evidence>
<dbReference type="PANTHER" id="PTHR44229:SF4">
    <property type="entry name" value="15-HYDROXYPROSTAGLANDIN DEHYDROGENASE [NAD(+)]"/>
    <property type="match status" value="1"/>
</dbReference>
<dbReference type="PRINTS" id="PR00080">
    <property type="entry name" value="SDRFAMILY"/>
</dbReference>
<dbReference type="Pfam" id="PF00106">
    <property type="entry name" value="adh_short"/>
    <property type="match status" value="1"/>
</dbReference>
<dbReference type="InterPro" id="IPR002347">
    <property type="entry name" value="SDR_fam"/>
</dbReference>
<dbReference type="GO" id="GO:0005737">
    <property type="term" value="C:cytoplasm"/>
    <property type="evidence" value="ECO:0007669"/>
    <property type="project" value="TreeGrafter"/>
</dbReference>
<name>A0A8H4EYU2_MUCCL</name>
<dbReference type="InterPro" id="IPR036291">
    <property type="entry name" value="NAD(P)-bd_dom_sf"/>
</dbReference>
<reference evidence="4 5" key="1">
    <citation type="submission" date="2019-09" db="EMBL/GenBank/DDBJ databases">
        <authorList>
            <consortium name="DOE Joint Genome Institute"/>
            <person name="Mondo S.J."/>
            <person name="Navarro-Mendoza M.I."/>
            <person name="Perez-Arques C."/>
            <person name="Panchal S."/>
            <person name="Nicolas F.E."/>
            <person name="Ganguly P."/>
            <person name="Pangilinan J."/>
            <person name="Grigoriev I."/>
            <person name="Heitman J."/>
            <person name="Sanya K."/>
            <person name="Garre V."/>
        </authorList>
    </citation>
    <scope>NUCLEOTIDE SEQUENCE [LARGE SCALE GENOMIC DNA]</scope>
    <source>
        <strain evidence="4 5">MU402</strain>
    </source>
</reference>
<dbReference type="AlphaFoldDB" id="A0A8H4EYU2"/>
<comment type="similarity">
    <text evidence="1 3">Belongs to the short-chain dehydrogenases/reductases (SDR) family.</text>
</comment>
<gene>
    <name evidence="4" type="ORF">FB192DRAFT_1438016</name>
</gene>
<evidence type="ECO:0000256" key="2">
    <source>
        <dbReference type="ARBA" id="ARBA00023002"/>
    </source>
</evidence>